<keyword evidence="6" id="KW-1185">Reference proteome</keyword>
<comment type="caution">
    <text evidence="5">The sequence shown here is derived from an EMBL/GenBank/DDBJ whole genome shotgun (WGS) entry which is preliminary data.</text>
</comment>
<dbReference type="OrthoDB" id="64791at2"/>
<evidence type="ECO:0000256" key="1">
    <source>
        <dbReference type="ARBA" id="ARBA00022612"/>
    </source>
</evidence>
<feature type="domain" description="Prohead serine protease" evidence="4">
    <location>
        <begin position="13"/>
        <end position="177"/>
    </location>
</feature>
<keyword evidence="2" id="KW-0645">Protease</keyword>
<dbReference type="RefSeq" id="WP_124976863.1">
    <property type="nucleotide sequence ID" value="NZ_BFFP01000022.1"/>
</dbReference>
<dbReference type="EMBL" id="BFFP01000022">
    <property type="protein sequence ID" value="GBG94972.1"/>
    <property type="molecule type" value="Genomic_DNA"/>
</dbReference>
<dbReference type="GO" id="GO:0006508">
    <property type="term" value="P:proteolysis"/>
    <property type="evidence" value="ECO:0007669"/>
    <property type="project" value="UniProtKB-KW"/>
</dbReference>
<evidence type="ECO:0000256" key="2">
    <source>
        <dbReference type="ARBA" id="ARBA00022670"/>
    </source>
</evidence>
<evidence type="ECO:0000313" key="6">
    <source>
        <dbReference type="Proteomes" id="UP000286848"/>
    </source>
</evidence>
<evidence type="ECO:0000259" key="4">
    <source>
        <dbReference type="Pfam" id="PF04586"/>
    </source>
</evidence>
<dbReference type="AlphaFoldDB" id="A0A401ITW1"/>
<dbReference type="NCBIfam" id="TIGR01543">
    <property type="entry name" value="proheadase_HK97"/>
    <property type="match status" value="1"/>
</dbReference>
<evidence type="ECO:0000313" key="5">
    <source>
        <dbReference type="EMBL" id="GBG94972.1"/>
    </source>
</evidence>
<evidence type="ECO:0000256" key="3">
    <source>
        <dbReference type="ARBA" id="ARBA00022801"/>
    </source>
</evidence>
<dbReference type="InterPro" id="IPR006433">
    <property type="entry name" value="Prohead_protease"/>
</dbReference>
<name>A0A401ITW1_9LACO</name>
<accession>A0A401ITW1</accession>
<proteinExistence type="predicted"/>
<dbReference type="Proteomes" id="UP000286848">
    <property type="component" value="Unassembled WGS sequence"/>
</dbReference>
<gene>
    <name evidence="5" type="ORF">LFYK43_14310</name>
</gene>
<protein>
    <submittedName>
        <fullName evidence="5">Phage-related prohead protein</fullName>
    </submittedName>
</protein>
<keyword evidence="1" id="KW-1188">Viral release from host cell</keyword>
<keyword evidence="3" id="KW-0378">Hydrolase</keyword>
<dbReference type="GO" id="GO:0008233">
    <property type="term" value="F:peptidase activity"/>
    <property type="evidence" value="ECO:0007669"/>
    <property type="project" value="UniProtKB-KW"/>
</dbReference>
<sequence>MAKNLESRQIQTKVELRQNDEGEEKVIEGYALKFDKPSDVLAGFFREKIDSHALDHADMSNVVATFNHDQNQVLGRSGVNLELEVDNIGLKFRVKPTDTQLARDLMANIGAGIINQCSFAFTIARQKDAEEWSESDEDGVEYNRLIRAIDHLYDVSVVTTPAYPDTEATVGARSKELVESLRKDKEKWRDEKRRMLLDVEKQELLKGVDIK</sequence>
<reference evidence="5 6" key="1">
    <citation type="journal article" date="2019" name="Int. J. Syst. Evol. Microbiol.">
        <title>Lactobacillus salitolerans sp. nov., a novel lactic acid bacterium isolated from spent mushroom substrates.</title>
        <authorList>
            <person name="Tohno M."/>
            <person name="Tanizawa Y."/>
            <person name="Kojima Y."/>
            <person name="Sakamoto M."/>
            <person name="Nakamura Y."/>
            <person name="Ohkuma M."/>
            <person name="Kobayashi H."/>
        </authorList>
    </citation>
    <scope>NUCLEOTIDE SEQUENCE [LARGE SCALE GENOMIC DNA]</scope>
    <source>
        <strain evidence="5 6">YK43</strain>
    </source>
</reference>
<organism evidence="5 6">
    <name type="scientific">Ligilactobacillus salitolerans</name>
    <dbReference type="NCBI Taxonomy" id="1808352"/>
    <lineage>
        <taxon>Bacteria</taxon>
        <taxon>Bacillati</taxon>
        <taxon>Bacillota</taxon>
        <taxon>Bacilli</taxon>
        <taxon>Lactobacillales</taxon>
        <taxon>Lactobacillaceae</taxon>
        <taxon>Ligilactobacillus</taxon>
    </lineage>
</organism>
<dbReference type="Pfam" id="PF04586">
    <property type="entry name" value="Peptidase_S78"/>
    <property type="match status" value="1"/>
</dbReference>
<dbReference type="InterPro" id="IPR054613">
    <property type="entry name" value="Peptidase_S78_dom"/>
</dbReference>